<evidence type="ECO:0000256" key="13">
    <source>
        <dbReference type="PIRSR" id="PIRSR000382-3"/>
    </source>
</evidence>
<keyword evidence="7 10" id="KW-0479">Metal-binding</keyword>
<dbReference type="UniPathway" id="UPA00051">
    <property type="reaction ID" value="UER00082"/>
</dbReference>
<keyword evidence="4 10" id="KW-0489">Methyltransferase</keyword>
<dbReference type="HAMAP" id="MF_00172">
    <property type="entry name" value="Meth_synth"/>
    <property type="match status" value="1"/>
</dbReference>
<sequence>MKIQTATLGYPRIGKNREVKKALEAFWNGKIGSQSLLQTVKEVEEANWKTQLDAGIDKIGIGDTTLYDHILDWTFRFGLIPERFQQFSGLERYFAMARGKEGISALEMTKWFDTNYHYLVPEITSGALRADWSDFIERVSRAQEILGKRAIPIVFGSCTLLRLSKLDLNVDTAISQLIPLYTDLLTELKSLGISEVQIHEPALVLGDGNNWKEHYQAVYKSLSGVEIPLNLVTYFDDLGETYSWVMDLPVNAISLDLTRGSNLELIKTYGFPEDKRLGVGIVDARNIWQICPEEVIPKLETIKDVVREFEVQPSASLQFVPYDATRETQLPEALRNVLSFAEQKLQEVVFLAQKITVCDAKYNHEPLVNFNRNNSQNQSKFDATKLTVTYYKKDQKTIETAWEKFRRFSPINQIVQQQLKSLTSKDFERNLSYDLRRSLQISLPVFPTTTIGSFPQTSDVRKLRVRYKRGEISQEDYQTAIKAQILECIRSQEEAGLDVLVHGEFERTDMVEYFGQQLQGFAFTQNGWVQSYGSRCVRPPIIYGDVIRTQAMTVDEFIYAQSLTEKPVKGMLTGPVTMINWSYTRTDISRQEQAFQIALALRDEVTDLEAAGAKIIQIDEPALREGLPLKTKRWNEYLSWAVDSFKLSAGIAKPGTQIHTHMCYSEFGDIITDIERLDADVLSIENSRSNNETLYELTDGGYSKQVGNGVYDVHSPAIPTTEQMLSQLRTGIANLPVKQIWVNPDCGLKTRRWEEVIPALKNMVEAAKKLREEANVTKGD</sequence>
<name>A0A0V7ZFU5_9CYAN</name>
<evidence type="ECO:0000256" key="2">
    <source>
        <dbReference type="ARBA" id="ARBA00004681"/>
    </source>
</evidence>
<feature type="binding site" evidence="10 11">
    <location>
        <begin position="451"/>
        <end position="453"/>
    </location>
    <ligand>
        <name>L-methionine</name>
        <dbReference type="ChEBI" id="CHEBI:57844"/>
    </ligand>
</feature>
<evidence type="ECO:0000313" key="17">
    <source>
        <dbReference type="Proteomes" id="UP000053372"/>
    </source>
</evidence>
<feature type="binding site" evidence="10 11">
    <location>
        <position position="504"/>
    </location>
    <ligand>
        <name>L-methionine</name>
        <dbReference type="ChEBI" id="CHEBI:57844"/>
    </ligand>
</feature>
<evidence type="ECO:0000256" key="8">
    <source>
        <dbReference type="ARBA" id="ARBA00022833"/>
    </source>
</evidence>
<feature type="binding site" evidence="11">
    <location>
        <position position="115"/>
    </location>
    <ligand>
        <name>5-methyltetrahydropteroyltri-L-glutamate</name>
        <dbReference type="ChEBI" id="CHEBI:58207"/>
    </ligand>
</feature>
<accession>A0A0V7ZFU5</accession>
<dbReference type="CDD" id="cd03311">
    <property type="entry name" value="CIMS_C_terminal_like"/>
    <property type="match status" value="1"/>
</dbReference>
<feature type="binding site" evidence="10 11">
    <location>
        <begin position="535"/>
        <end position="536"/>
    </location>
    <ligand>
        <name>5-methyltetrahydropteroyltri-L-glutamate</name>
        <dbReference type="ChEBI" id="CHEBI:58207"/>
    </ligand>
</feature>
<dbReference type="Proteomes" id="UP000053372">
    <property type="component" value="Unassembled WGS sequence"/>
</dbReference>
<feature type="binding site" evidence="10">
    <location>
        <position position="504"/>
    </location>
    <ligand>
        <name>L-homocysteine</name>
        <dbReference type="ChEBI" id="CHEBI:58199"/>
    </ligand>
</feature>
<comment type="function">
    <text evidence="1 10">Catalyzes the transfer of a methyl group from 5-methyltetrahydrofolate to homocysteine resulting in methionine formation.</text>
</comment>
<feature type="binding site" evidence="10 11">
    <location>
        <begin position="451"/>
        <end position="453"/>
    </location>
    <ligand>
        <name>L-homocysteine</name>
        <dbReference type="ChEBI" id="CHEBI:58199"/>
    </ligand>
</feature>
<dbReference type="NCBIfam" id="NF003556">
    <property type="entry name" value="PRK05222.1"/>
    <property type="match status" value="1"/>
</dbReference>
<dbReference type="EC" id="2.1.1.14" evidence="10"/>
<evidence type="ECO:0000256" key="1">
    <source>
        <dbReference type="ARBA" id="ARBA00002777"/>
    </source>
</evidence>
<dbReference type="Pfam" id="PF01717">
    <property type="entry name" value="Meth_synt_2"/>
    <property type="match status" value="1"/>
</dbReference>
<evidence type="ECO:0000256" key="3">
    <source>
        <dbReference type="ARBA" id="ARBA00009553"/>
    </source>
</evidence>
<comment type="cofactor">
    <cofactor evidence="12">
        <name>Zn(2+)</name>
        <dbReference type="ChEBI" id="CHEBI:29105"/>
    </cofactor>
    <text evidence="12">Binds 2 Zn(2+) ions per subunit.</text>
</comment>
<evidence type="ECO:0000256" key="10">
    <source>
        <dbReference type="HAMAP-Rule" id="MF_00172"/>
    </source>
</evidence>
<keyword evidence="17" id="KW-1185">Reference proteome</keyword>
<organism evidence="16 17">
    <name type="scientific">Mastigocoleus testarum BC008</name>
    <dbReference type="NCBI Taxonomy" id="371196"/>
    <lineage>
        <taxon>Bacteria</taxon>
        <taxon>Bacillati</taxon>
        <taxon>Cyanobacteriota</taxon>
        <taxon>Cyanophyceae</taxon>
        <taxon>Nostocales</taxon>
        <taxon>Hapalosiphonaceae</taxon>
        <taxon>Mastigocoleus</taxon>
    </lineage>
</organism>
<dbReference type="InterPro" id="IPR013215">
    <property type="entry name" value="Cbl-indep_Met_Synth_N"/>
</dbReference>
<feature type="domain" description="Cobalamin-independent methionine synthase MetE N-terminal" evidence="15">
    <location>
        <begin position="5"/>
        <end position="305"/>
    </location>
</feature>
<feature type="binding site" evidence="10 11">
    <location>
        <position position="581"/>
    </location>
    <ligand>
        <name>5-methyltetrahydropteroyltri-L-glutamate</name>
        <dbReference type="ChEBI" id="CHEBI:58207"/>
    </ligand>
</feature>
<evidence type="ECO:0000259" key="14">
    <source>
        <dbReference type="Pfam" id="PF01717"/>
    </source>
</evidence>
<dbReference type="GO" id="GO:0008270">
    <property type="term" value="F:zinc ion binding"/>
    <property type="evidence" value="ECO:0007669"/>
    <property type="project" value="InterPro"/>
</dbReference>
<evidence type="ECO:0000256" key="9">
    <source>
        <dbReference type="ARBA" id="ARBA00023167"/>
    </source>
</evidence>
<dbReference type="InterPro" id="IPR038071">
    <property type="entry name" value="UROD/MetE-like_sf"/>
</dbReference>
<dbReference type="GO" id="GO:0032259">
    <property type="term" value="P:methylation"/>
    <property type="evidence" value="ECO:0007669"/>
    <property type="project" value="UniProtKB-KW"/>
</dbReference>
<dbReference type="RefSeq" id="WP_027841797.1">
    <property type="nucleotide sequence ID" value="NZ_LMTZ01000139.1"/>
</dbReference>
<feature type="binding site" evidence="10">
    <location>
        <begin position="17"/>
        <end position="20"/>
    </location>
    <ligand>
        <name>5-methyltetrahydropteroyltri-L-glutamate</name>
        <dbReference type="ChEBI" id="CHEBI:58207"/>
    </ligand>
</feature>
<evidence type="ECO:0000313" key="16">
    <source>
        <dbReference type="EMBL" id="KST63401.1"/>
    </source>
</evidence>
<dbReference type="AlphaFoldDB" id="A0A0V7ZFU5"/>
<keyword evidence="6 10" id="KW-0808">Transferase</keyword>
<evidence type="ECO:0000256" key="6">
    <source>
        <dbReference type="ARBA" id="ARBA00022679"/>
    </source>
</evidence>
<feature type="binding site" evidence="10">
    <location>
        <position position="685"/>
    </location>
    <ligand>
        <name>Zn(2+)</name>
        <dbReference type="ChEBI" id="CHEBI:29105"/>
        <note>catalytic</note>
    </ligand>
</feature>
<keyword evidence="10" id="KW-0677">Repeat</keyword>
<keyword evidence="8 10" id="KW-0862">Zinc</keyword>
<evidence type="ECO:0000256" key="12">
    <source>
        <dbReference type="PIRSR" id="PIRSR000382-2"/>
    </source>
</evidence>
<feature type="domain" description="Cobalamin-independent methionine synthase MetE C-terminal/archaeal" evidence="14">
    <location>
        <begin position="446"/>
        <end position="768"/>
    </location>
</feature>
<feature type="binding site" evidence="10">
    <location>
        <position position="746"/>
    </location>
    <ligand>
        <name>Zn(2+)</name>
        <dbReference type="ChEBI" id="CHEBI:29105"/>
        <note>catalytic</note>
    </ligand>
</feature>
<dbReference type="EMBL" id="LMTZ01000139">
    <property type="protein sequence ID" value="KST63401.1"/>
    <property type="molecule type" value="Genomic_DNA"/>
</dbReference>
<feature type="binding site" evidence="10">
    <location>
        <position position="625"/>
    </location>
    <ligand>
        <name>5-methyltetrahydropteroyltri-L-glutamate</name>
        <dbReference type="ChEBI" id="CHEBI:58207"/>
    </ligand>
</feature>
<comment type="catalytic activity">
    <reaction evidence="10">
        <text>5-methyltetrahydropteroyltri-L-glutamate + L-homocysteine = tetrahydropteroyltri-L-glutamate + L-methionine</text>
        <dbReference type="Rhea" id="RHEA:21196"/>
        <dbReference type="ChEBI" id="CHEBI:57844"/>
        <dbReference type="ChEBI" id="CHEBI:58140"/>
        <dbReference type="ChEBI" id="CHEBI:58199"/>
        <dbReference type="ChEBI" id="CHEBI:58207"/>
        <dbReference type="EC" id="2.1.1.14"/>
    </reaction>
</comment>
<feature type="binding site" evidence="10">
    <location>
        <position position="110"/>
    </location>
    <ligand>
        <name>5-methyltetrahydropteroyltri-L-glutamate</name>
        <dbReference type="ChEBI" id="CHEBI:58207"/>
    </ligand>
</feature>
<dbReference type="InterPro" id="IPR006276">
    <property type="entry name" value="Cobalamin-indep_Met_synthase"/>
</dbReference>
<dbReference type="InterPro" id="IPR002629">
    <property type="entry name" value="Met_Synth_C/arc"/>
</dbReference>
<keyword evidence="9 10" id="KW-0486">Methionine biosynthesis</keyword>
<gene>
    <name evidence="10" type="primary">metE</name>
    <name evidence="16" type="ORF">BC008_13115</name>
</gene>
<feature type="binding site" evidence="12">
    <location>
        <position position="685"/>
    </location>
    <ligand>
        <name>Zn(2+)</name>
        <dbReference type="ChEBI" id="CHEBI:29105"/>
        <label>1</label>
        <note>catalytic</note>
    </ligand>
</feature>
<dbReference type="OrthoDB" id="244285at2"/>
<dbReference type="GO" id="GO:0009086">
    <property type="term" value="P:methionine biosynthetic process"/>
    <property type="evidence" value="ECO:0007669"/>
    <property type="project" value="UniProtKB-UniRule"/>
</dbReference>
<comment type="pathway">
    <text evidence="2 10">Amino-acid biosynthesis; L-methionine biosynthesis via de novo pathway; L-methionine from L-homocysteine (MetE route): step 1/1.</text>
</comment>
<dbReference type="CDD" id="cd03312">
    <property type="entry name" value="CIMS_N_terminal_like"/>
    <property type="match status" value="1"/>
</dbReference>
<feature type="binding site" evidence="10">
    <location>
        <position position="661"/>
    </location>
    <ligand>
        <name>Zn(2+)</name>
        <dbReference type="ChEBI" id="CHEBI:29105"/>
        <note>catalytic</note>
    </ligand>
</feature>
<feature type="binding site" evidence="10 11">
    <location>
        <position position="619"/>
    </location>
    <ligand>
        <name>L-homocysteine</name>
        <dbReference type="ChEBI" id="CHEBI:58199"/>
    </ligand>
</feature>
<reference evidence="16 17" key="1">
    <citation type="journal article" date="2015" name="Genome Announc.">
        <title>Draft Genome of the Euendolithic (true boring) Cyanobacterium Mastigocoleus testarum strain BC008.</title>
        <authorList>
            <person name="Guida B.S."/>
            <person name="Garcia-Pichel F."/>
        </authorList>
    </citation>
    <scope>NUCLEOTIDE SEQUENCE [LARGE SCALE GENOMIC DNA]</scope>
    <source>
        <strain evidence="16 17">BC008</strain>
    </source>
</reference>
<feature type="binding site" evidence="11">
    <location>
        <position position="20"/>
    </location>
    <ligand>
        <name>5-methyltetrahydropteroyltri-L-glutamate</name>
        <dbReference type="ChEBI" id="CHEBI:58207"/>
    </ligand>
</feature>
<protein>
    <recommendedName>
        <fullName evidence="10">5-methyltetrahydropteroyltriglutamate--homocysteine methyltransferase</fullName>
        <ecNumber evidence="10">2.1.1.14</ecNumber>
    </recommendedName>
    <alternativeName>
        <fullName evidence="10">Cobalamin-independent methionine synthase</fullName>
    </alternativeName>
    <alternativeName>
        <fullName evidence="10">Methionine synthase, vitamin-B12 independent isozyme</fullName>
    </alternativeName>
</protein>
<dbReference type="SUPFAM" id="SSF51726">
    <property type="entry name" value="UROD/MetE-like"/>
    <property type="match status" value="2"/>
</dbReference>
<feature type="binding site" evidence="10 11">
    <location>
        <position position="619"/>
    </location>
    <ligand>
        <name>L-methionine</name>
        <dbReference type="ChEBI" id="CHEBI:57844"/>
    </ligand>
</feature>
<proteinExistence type="inferred from homology"/>
<evidence type="ECO:0000256" key="5">
    <source>
        <dbReference type="ARBA" id="ARBA00022605"/>
    </source>
</evidence>
<comment type="cofactor">
    <cofactor evidence="10">
        <name>Zn(2+)</name>
        <dbReference type="ChEBI" id="CHEBI:29105"/>
    </cofactor>
    <text evidence="10">Binds 1 zinc ion per subunit.</text>
</comment>
<evidence type="ECO:0000256" key="7">
    <source>
        <dbReference type="ARBA" id="ARBA00022723"/>
    </source>
</evidence>
<keyword evidence="5 10" id="KW-0028">Amino-acid biosynthesis</keyword>
<dbReference type="Gene3D" id="3.20.20.210">
    <property type="match status" value="2"/>
</dbReference>
<comment type="caution">
    <text evidence="16">The sequence shown here is derived from an EMBL/GenBank/DDBJ whole genome shotgun (WGS) entry which is preliminary data.</text>
</comment>
<evidence type="ECO:0000256" key="4">
    <source>
        <dbReference type="ARBA" id="ARBA00022603"/>
    </source>
</evidence>
<dbReference type="Pfam" id="PF08267">
    <property type="entry name" value="Meth_synt_1"/>
    <property type="match status" value="1"/>
</dbReference>
<dbReference type="GO" id="GO:0003871">
    <property type="term" value="F:5-methyltetrahydropteroyltriglutamate-homocysteine S-methyltransferase activity"/>
    <property type="evidence" value="ECO:0007669"/>
    <property type="project" value="UniProtKB-UniRule"/>
</dbReference>
<feature type="binding site" evidence="12">
    <location>
        <position position="663"/>
    </location>
    <ligand>
        <name>Zn(2+)</name>
        <dbReference type="ChEBI" id="CHEBI:29105"/>
        <label>1</label>
        <note>catalytic</note>
    </ligand>
</feature>
<dbReference type="PIRSF" id="PIRSF000382">
    <property type="entry name" value="MeTrfase_B12_ind"/>
    <property type="match status" value="1"/>
</dbReference>
<feature type="active site" description="Proton donor" evidence="10 13">
    <location>
        <position position="714"/>
    </location>
</feature>
<evidence type="ECO:0000256" key="11">
    <source>
        <dbReference type="PIRSR" id="PIRSR000382-1"/>
    </source>
</evidence>
<feature type="binding site" evidence="12">
    <location>
        <position position="746"/>
    </location>
    <ligand>
        <name>Zn(2+)</name>
        <dbReference type="ChEBI" id="CHEBI:29105"/>
        <label>1</label>
        <note>catalytic</note>
    </ligand>
</feature>
<feature type="binding site" evidence="10">
    <location>
        <position position="663"/>
    </location>
    <ligand>
        <name>Zn(2+)</name>
        <dbReference type="ChEBI" id="CHEBI:29105"/>
        <note>catalytic</note>
    </ligand>
</feature>
<feature type="binding site" evidence="12">
    <location>
        <position position="661"/>
    </location>
    <ligand>
        <name>Zn(2+)</name>
        <dbReference type="ChEBI" id="CHEBI:29105"/>
        <label>1</label>
        <note>catalytic</note>
    </ligand>
</feature>
<comment type="similarity">
    <text evidence="3 10">Belongs to the vitamin-B12 independent methionine synthase family.</text>
</comment>
<evidence type="ECO:0000259" key="15">
    <source>
        <dbReference type="Pfam" id="PF08267"/>
    </source>
</evidence>
<dbReference type="PANTHER" id="PTHR30519">
    <property type="entry name" value="5-METHYLTETRAHYDROPTEROYLTRIGLUTAMATE--HOMOCYSTEINE METHYLTRANSFERASE"/>
    <property type="match status" value="1"/>
</dbReference>